<dbReference type="CDD" id="cd11529">
    <property type="entry name" value="NTP-PPase_MazG_Cterm"/>
    <property type="match status" value="1"/>
</dbReference>
<accession>A0A1M6JGH5</accession>
<dbReference type="FunFam" id="1.10.287.1080:FF:000003">
    <property type="entry name" value="Nucleoside triphosphate pyrophosphohydrolase"/>
    <property type="match status" value="1"/>
</dbReference>
<protein>
    <submittedName>
        <fullName evidence="2">Tetrapyrrole methylase family protein / MazG family protein</fullName>
    </submittedName>
</protein>
<dbReference type="NCBIfam" id="NF007113">
    <property type="entry name" value="PRK09562.1"/>
    <property type="match status" value="1"/>
</dbReference>
<name>A0A1M6JGH5_9FIRM</name>
<reference evidence="2 3" key="1">
    <citation type="submission" date="2016-11" db="EMBL/GenBank/DDBJ databases">
        <authorList>
            <person name="Jaros S."/>
            <person name="Januszkiewicz K."/>
            <person name="Wedrychowicz H."/>
        </authorList>
    </citation>
    <scope>NUCLEOTIDE SEQUENCE [LARGE SCALE GENOMIC DNA]</scope>
    <source>
        <strain evidence="2 3">DSM 17477</strain>
    </source>
</reference>
<sequence>MGKISIMGLGTGTMDEMSVKSYNVLKGNLPKFSRTERHPIFDENKFDNLIHFDSIFEEKGNIEDVYDEIEKTLIAEMEENGHILYIVPGSPLNGDIITERLRDNDVIDTEILDNMSFLDKAVKMASTQGSIKAMNGSDENHDFDIHSGNIVCNVESLSMATKLKLEMTEVYPPDCKIRIFDVLANKNEEISLFELDRQKNYDYSTYIFIESIEKSMLGLYNIIDLKKTMSFLRGPDGCPWDRKQTHMSLRECAIEEAYEVVEAIENDDIENMVEELGDLLLQVVFHSQIADEEGYFNFEDVTKHICEKLIRRHPHVFKDKVAIDADQVVQTWEEIKNLEKQVESYTGKLHKIPKAMSPLSRGYKIQKVAAEIGFDWPDIKGAVDKVNEELQELMEAYESMEKDKIEEELGDLFFSLINFSRFLKINPDIALSRTNAKFIKRFGFIEKNAEKDLKQMTLEEMDNLWETSKRH</sequence>
<organism evidence="2 3">
    <name type="scientific">Dethiosulfatibacter aminovorans DSM 17477</name>
    <dbReference type="NCBI Taxonomy" id="1121476"/>
    <lineage>
        <taxon>Bacteria</taxon>
        <taxon>Bacillati</taxon>
        <taxon>Bacillota</taxon>
        <taxon>Tissierellia</taxon>
        <taxon>Dethiosulfatibacter</taxon>
    </lineage>
</organism>
<gene>
    <name evidence="2" type="ORF">SAMN02745751_02620</name>
</gene>
<dbReference type="FunFam" id="1.10.287.1080:FF:000001">
    <property type="entry name" value="Nucleoside triphosphate pyrophosphohydrolase"/>
    <property type="match status" value="1"/>
</dbReference>
<evidence type="ECO:0000313" key="2">
    <source>
        <dbReference type="EMBL" id="SHJ45764.1"/>
    </source>
</evidence>
<dbReference type="InterPro" id="IPR048011">
    <property type="entry name" value="NTP-PPase_MazG-like_C"/>
</dbReference>
<dbReference type="OrthoDB" id="9808939at2"/>
<dbReference type="InterPro" id="IPR011551">
    <property type="entry name" value="NTP_PyrPHydrolase_MazG"/>
</dbReference>
<dbReference type="GO" id="GO:0006203">
    <property type="term" value="P:dGTP catabolic process"/>
    <property type="evidence" value="ECO:0007669"/>
    <property type="project" value="TreeGrafter"/>
</dbReference>
<dbReference type="CDD" id="cd11723">
    <property type="entry name" value="YabN_N_like"/>
    <property type="match status" value="1"/>
</dbReference>
<proteinExistence type="predicted"/>
<dbReference type="InterPro" id="IPR035013">
    <property type="entry name" value="YabN_N"/>
</dbReference>
<dbReference type="Pfam" id="PF03819">
    <property type="entry name" value="MazG"/>
    <property type="match status" value="2"/>
</dbReference>
<dbReference type="GO" id="GO:0046047">
    <property type="term" value="P:TTP catabolic process"/>
    <property type="evidence" value="ECO:0007669"/>
    <property type="project" value="TreeGrafter"/>
</dbReference>
<dbReference type="AlphaFoldDB" id="A0A1M6JGH5"/>
<dbReference type="GO" id="GO:0046052">
    <property type="term" value="P:UTP catabolic process"/>
    <property type="evidence" value="ECO:0007669"/>
    <property type="project" value="TreeGrafter"/>
</dbReference>
<dbReference type="PANTHER" id="PTHR30522:SF0">
    <property type="entry name" value="NUCLEOSIDE TRIPHOSPHATE PYROPHOSPHOHYDROLASE"/>
    <property type="match status" value="1"/>
</dbReference>
<dbReference type="InterPro" id="IPR035996">
    <property type="entry name" value="4pyrrol_Methylase_sf"/>
</dbReference>
<keyword evidence="2" id="KW-0808">Transferase</keyword>
<dbReference type="GO" id="GO:0047429">
    <property type="term" value="F:nucleoside triphosphate diphosphatase activity"/>
    <property type="evidence" value="ECO:0007669"/>
    <property type="project" value="InterPro"/>
</dbReference>
<dbReference type="SUPFAM" id="SSF53790">
    <property type="entry name" value="Tetrapyrrole methylase"/>
    <property type="match status" value="1"/>
</dbReference>
<dbReference type="NCBIfam" id="TIGR00444">
    <property type="entry name" value="mazG"/>
    <property type="match status" value="1"/>
</dbReference>
<dbReference type="STRING" id="1121476.SAMN02745751_02620"/>
<evidence type="ECO:0000313" key="3">
    <source>
        <dbReference type="Proteomes" id="UP000184052"/>
    </source>
</evidence>
<dbReference type="GO" id="GO:0006950">
    <property type="term" value="P:response to stress"/>
    <property type="evidence" value="ECO:0007669"/>
    <property type="project" value="UniProtKB-ARBA"/>
</dbReference>
<feature type="domain" description="NTP pyrophosphohydrolase MazG-like" evidence="1">
    <location>
        <begin position="386"/>
        <end position="441"/>
    </location>
</feature>
<keyword evidence="3" id="KW-1185">Reference proteome</keyword>
<dbReference type="InterPro" id="IPR004518">
    <property type="entry name" value="MazG-like_dom"/>
</dbReference>
<dbReference type="GO" id="GO:0046061">
    <property type="term" value="P:dATP catabolic process"/>
    <property type="evidence" value="ECO:0007669"/>
    <property type="project" value="TreeGrafter"/>
</dbReference>
<dbReference type="CDD" id="cd11528">
    <property type="entry name" value="NTP-PPase_MazG_Nterm"/>
    <property type="match status" value="1"/>
</dbReference>
<dbReference type="RefSeq" id="WP_073050024.1">
    <property type="nucleotide sequence ID" value="NZ_FQZL01000021.1"/>
</dbReference>
<dbReference type="GO" id="GO:0046081">
    <property type="term" value="P:dUTP catabolic process"/>
    <property type="evidence" value="ECO:0007669"/>
    <property type="project" value="TreeGrafter"/>
</dbReference>
<dbReference type="Proteomes" id="UP000184052">
    <property type="component" value="Unassembled WGS sequence"/>
</dbReference>
<feature type="domain" description="NTP pyrophosphohydrolase MazG-like" evidence="1">
    <location>
        <begin position="244"/>
        <end position="317"/>
    </location>
</feature>
<dbReference type="GO" id="GO:0008168">
    <property type="term" value="F:methyltransferase activity"/>
    <property type="evidence" value="ECO:0007669"/>
    <property type="project" value="UniProtKB-KW"/>
</dbReference>
<dbReference type="GO" id="GO:0046076">
    <property type="term" value="P:dTTP catabolic process"/>
    <property type="evidence" value="ECO:0007669"/>
    <property type="project" value="TreeGrafter"/>
</dbReference>
<dbReference type="InterPro" id="IPR048015">
    <property type="entry name" value="NTP-PPase_MazG-like_N"/>
</dbReference>
<dbReference type="EMBL" id="FQZL01000021">
    <property type="protein sequence ID" value="SHJ45764.1"/>
    <property type="molecule type" value="Genomic_DNA"/>
</dbReference>
<dbReference type="Gene3D" id="1.10.287.1080">
    <property type="entry name" value="MazG-like"/>
    <property type="match status" value="2"/>
</dbReference>
<dbReference type="SUPFAM" id="SSF101386">
    <property type="entry name" value="all-alpha NTP pyrophosphatases"/>
    <property type="match status" value="2"/>
</dbReference>
<evidence type="ECO:0000259" key="1">
    <source>
        <dbReference type="Pfam" id="PF03819"/>
    </source>
</evidence>
<dbReference type="GO" id="GO:0032259">
    <property type="term" value="P:methylation"/>
    <property type="evidence" value="ECO:0007669"/>
    <property type="project" value="UniProtKB-KW"/>
</dbReference>
<dbReference type="PANTHER" id="PTHR30522">
    <property type="entry name" value="NUCLEOSIDE TRIPHOSPHATE PYROPHOSPHOHYDROLASE"/>
    <property type="match status" value="1"/>
</dbReference>
<keyword evidence="2" id="KW-0489">Methyltransferase</keyword>